<proteinExistence type="predicted"/>
<evidence type="ECO:0000313" key="2">
    <source>
        <dbReference type="EMBL" id="KAK0168378.1"/>
    </source>
</evidence>
<keyword evidence="1" id="KW-1133">Transmembrane helix</keyword>
<feature type="transmembrane region" description="Helical" evidence="1">
    <location>
        <begin position="30"/>
        <end position="57"/>
    </location>
</feature>
<keyword evidence="1" id="KW-0472">Membrane</keyword>
<dbReference type="GO" id="GO:0019991">
    <property type="term" value="P:septate junction assembly"/>
    <property type="evidence" value="ECO:0007669"/>
    <property type="project" value="InterPro"/>
</dbReference>
<name>A0AA39FF39_MICHY</name>
<dbReference type="GO" id="GO:0005886">
    <property type="term" value="C:plasma membrane"/>
    <property type="evidence" value="ECO:0007669"/>
    <property type="project" value="TreeGrafter"/>
</dbReference>
<accession>A0AA39FF39</accession>
<keyword evidence="1" id="KW-0812">Transmembrane</keyword>
<dbReference type="PANTHER" id="PTHR36692">
    <property type="entry name" value="PROTEIN SNAKESKIN"/>
    <property type="match status" value="1"/>
</dbReference>
<evidence type="ECO:0000313" key="3">
    <source>
        <dbReference type="Proteomes" id="UP001168972"/>
    </source>
</evidence>
<feature type="transmembrane region" description="Helical" evidence="1">
    <location>
        <begin position="150"/>
        <end position="176"/>
    </location>
</feature>
<evidence type="ECO:0000256" key="1">
    <source>
        <dbReference type="SAM" id="Phobius"/>
    </source>
</evidence>
<dbReference type="PANTHER" id="PTHR36692:SF2">
    <property type="entry name" value="GEO12064P1"/>
    <property type="match status" value="1"/>
</dbReference>
<sequence>MVGWSSWLRSSDASNTTRTKLFKRNPNLSYIVNALFHLSEFMTVAAIETFHYVYQYINTKMRKENPKTPKLQGEHYVIYFIIPICLILSLSLTVIWIIPKRINKRIEMGLAGCFFGAIMMLSNAVLSMRVAQLYINLDKVSDEELLLHPIFIHAFTVCIISVFALTIYILHFWLFYELWRWNRKLRKLSATNSRTSGDVRQTSSKFINNSDSSFEYSDKNSSTSPHGHVEIKDINDEPVILYCFFIDCWNYLQYYRNKNNNYQDSDQILVCVIIGLHWHSFDYIDRLTQFLSCGTAAGYLIIFIGLFAGGIMGTPVNRRIDLFFSLVGCALFVASGALVIQTFDRLTYRNEVRDTGLARGSLCVIEGALLLVDSFLTFRGEA</sequence>
<comment type="caution">
    <text evidence="2">The sequence shown here is derived from an EMBL/GenBank/DDBJ whole genome shotgun (WGS) entry which is preliminary data.</text>
</comment>
<feature type="transmembrane region" description="Helical" evidence="1">
    <location>
        <begin position="322"/>
        <end position="343"/>
    </location>
</feature>
<reference evidence="2" key="1">
    <citation type="journal article" date="2023" name="bioRxiv">
        <title>Scaffold-level genome assemblies of two parasitoid biocontrol wasps reveal the parthenogenesis mechanism and an associated novel virus.</title>
        <authorList>
            <person name="Inwood S."/>
            <person name="Skelly J."/>
            <person name="Guhlin J."/>
            <person name="Harrop T."/>
            <person name="Goldson S."/>
            <person name="Dearden P."/>
        </authorList>
    </citation>
    <scope>NUCLEOTIDE SEQUENCE</scope>
    <source>
        <strain evidence="2">Lincoln</strain>
        <tissue evidence="2">Whole body</tissue>
    </source>
</reference>
<dbReference type="AlphaFoldDB" id="A0AA39FF39"/>
<gene>
    <name evidence="2" type="ORF">PV327_002186</name>
</gene>
<dbReference type="EMBL" id="JAQQBR010001831">
    <property type="protein sequence ID" value="KAK0168378.1"/>
    <property type="molecule type" value="Genomic_DNA"/>
</dbReference>
<feature type="transmembrane region" description="Helical" evidence="1">
    <location>
        <begin position="110"/>
        <end position="130"/>
    </location>
</feature>
<dbReference type="Proteomes" id="UP001168972">
    <property type="component" value="Unassembled WGS sequence"/>
</dbReference>
<dbReference type="InterPro" id="IPR038976">
    <property type="entry name" value="Ssk"/>
</dbReference>
<feature type="transmembrane region" description="Helical" evidence="1">
    <location>
        <begin position="77"/>
        <end position="98"/>
    </location>
</feature>
<reference evidence="2" key="2">
    <citation type="submission" date="2023-03" db="EMBL/GenBank/DDBJ databases">
        <authorList>
            <person name="Inwood S.N."/>
            <person name="Skelly J.G."/>
            <person name="Guhlin J."/>
            <person name="Harrop T.W.R."/>
            <person name="Goldson S.G."/>
            <person name="Dearden P.K."/>
        </authorList>
    </citation>
    <scope>NUCLEOTIDE SEQUENCE</scope>
    <source>
        <strain evidence="2">Lincoln</strain>
        <tissue evidence="2">Whole body</tissue>
    </source>
</reference>
<protein>
    <submittedName>
        <fullName evidence="2">Uncharacterized protein</fullName>
    </submittedName>
</protein>
<keyword evidence="3" id="KW-1185">Reference proteome</keyword>
<organism evidence="2 3">
    <name type="scientific">Microctonus hyperodae</name>
    <name type="common">Parasitoid wasp</name>
    <dbReference type="NCBI Taxonomy" id="165561"/>
    <lineage>
        <taxon>Eukaryota</taxon>
        <taxon>Metazoa</taxon>
        <taxon>Ecdysozoa</taxon>
        <taxon>Arthropoda</taxon>
        <taxon>Hexapoda</taxon>
        <taxon>Insecta</taxon>
        <taxon>Pterygota</taxon>
        <taxon>Neoptera</taxon>
        <taxon>Endopterygota</taxon>
        <taxon>Hymenoptera</taxon>
        <taxon>Apocrita</taxon>
        <taxon>Ichneumonoidea</taxon>
        <taxon>Braconidae</taxon>
        <taxon>Euphorinae</taxon>
        <taxon>Microctonus</taxon>
    </lineage>
</organism>
<feature type="transmembrane region" description="Helical" evidence="1">
    <location>
        <begin position="296"/>
        <end position="316"/>
    </location>
</feature>